<comment type="caution">
    <text evidence="1">The sequence shown here is derived from an EMBL/GenBank/DDBJ whole genome shotgun (WGS) entry which is preliminary data.</text>
</comment>
<name>A0ABW3X3S8_9HYPH</name>
<keyword evidence="2" id="KW-1185">Reference proteome</keyword>
<dbReference type="EMBL" id="JBHTND010000054">
    <property type="protein sequence ID" value="MFD1304118.1"/>
    <property type="molecule type" value="Genomic_DNA"/>
</dbReference>
<dbReference type="Proteomes" id="UP001597176">
    <property type="component" value="Unassembled WGS sequence"/>
</dbReference>
<evidence type="ECO:0000313" key="1">
    <source>
        <dbReference type="EMBL" id="MFD1304118.1"/>
    </source>
</evidence>
<reference evidence="2" key="1">
    <citation type="journal article" date="2019" name="Int. J. Syst. Evol. Microbiol.">
        <title>The Global Catalogue of Microorganisms (GCM) 10K type strain sequencing project: providing services to taxonomists for standard genome sequencing and annotation.</title>
        <authorList>
            <consortium name="The Broad Institute Genomics Platform"/>
            <consortium name="The Broad Institute Genome Sequencing Center for Infectious Disease"/>
            <person name="Wu L."/>
            <person name="Ma J."/>
        </authorList>
    </citation>
    <scope>NUCLEOTIDE SEQUENCE [LARGE SCALE GENOMIC DNA]</scope>
    <source>
        <strain evidence="2">CCUG 56108</strain>
    </source>
</reference>
<evidence type="ECO:0000313" key="2">
    <source>
        <dbReference type="Proteomes" id="UP001597176"/>
    </source>
</evidence>
<gene>
    <name evidence="1" type="ORF">ACFQ4G_21400</name>
</gene>
<proteinExistence type="predicted"/>
<accession>A0ABW3X3S8</accession>
<organism evidence="1 2">
    <name type="scientific">Methylobacterium marchantiae</name>
    <dbReference type="NCBI Taxonomy" id="600331"/>
    <lineage>
        <taxon>Bacteria</taxon>
        <taxon>Pseudomonadati</taxon>
        <taxon>Pseudomonadota</taxon>
        <taxon>Alphaproteobacteria</taxon>
        <taxon>Hyphomicrobiales</taxon>
        <taxon>Methylobacteriaceae</taxon>
        <taxon>Methylobacterium</taxon>
    </lineage>
</organism>
<dbReference type="RefSeq" id="WP_238209294.1">
    <property type="nucleotide sequence ID" value="NZ_JBHTND010000054.1"/>
</dbReference>
<sequence>MVEARTFPTIDIRGVNTILLRDGSEIRLEDIQSSEQGRAILDEIDGAILAIEDQIALGFQSDDPSWKVRAEIALKRKRRSRPALQARIGELRRAEKALAIKDTHANATSKVDAKRQAFVHAAYELLGHETCVEVWALAQEKQPALFTEGGSS</sequence>
<protein>
    <submittedName>
        <fullName evidence="1">Uncharacterized protein</fullName>
    </submittedName>
</protein>